<protein>
    <recommendedName>
        <fullName evidence="4">ABI3-interacting protein 2</fullName>
    </recommendedName>
</protein>
<proteinExistence type="predicted"/>
<feature type="compositionally biased region" description="Polar residues" evidence="1">
    <location>
        <begin position="13"/>
        <end position="23"/>
    </location>
</feature>
<comment type="caution">
    <text evidence="2">The sequence shown here is derived from an EMBL/GenBank/DDBJ whole genome shotgun (WGS) entry which is preliminary data.</text>
</comment>
<evidence type="ECO:0008006" key="4">
    <source>
        <dbReference type="Google" id="ProtNLM"/>
    </source>
</evidence>
<feature type="compositionally biased region" description="Polar residues" evidence="1">
    <location>
        <begin position="38"/>
        <end position="49"/>
    </location>
</feature>
<feature type="compositionally biased region" description="Acidic residues" evidence="1">
    <location>
        <begin position="1"/>
        <end position="11"/>
    </location>
</feature>
<dbReference type="Proteomes" id="UP000823749">
    <property type="component" value="Chromosome 9"/>
</dbReference>
<sequence>MASAMLEDDLDPTSPNSLASYQSGLLEAMLVEQGGVEGSSSPMELSTQEAESRREIKQEVSEPVKESSTVQFRSMPEVQINMVYPCPMIFPKKEGSSSTQGDSSLSMRKLEITEVTSSEDELNIICNNCDLEEVAQMSVTHAMLVVKRL</sequence>
<reference evidence="2" key="1">
    <citation type="submission" date="2020-08" db="EMBL/GenBank/DDBJ databases">
        <title>Plant Genome Project.</title>
        <authorList>
            <person name="Zhang R.-G."/>
        </authorList>
    </citation>
    <scope>NUCLEOTIDE SEQUENCE</scope>
    <source>
        <strain evidence="2">WSP0</strain>
        <tissue evidence="2">Leaf</tissue>
    </source>
</reference>
<accession>A0AAV6ITY7</accession>
<feature type="region of interest" description="Disordered" evidence="1">
    <location>
        <begin position="1"/>
        <end position="70"/>
    </location>
</feature>
<evidence type="ECO:0000313" key="2">
    <source>
        <dbReference type="EMBL" id="KAG5530949.1"/>
    </source>
</evidence>
<name>A0AAV6ITY7_9ERIC</name>
<organism evidence="2 3">
    <name type="scientific">Rhododendron griersonianum</name>
    <dbReference type="NCBI Taxonomy" id="479676"/>
    <lineage>
        <taxon>Eukaryota</taxon>
        <taxon>Viridiplantae</taxon>
        <taxon>Streptophyta</taxon>
        <taxon>Embryophyta</taxon>
        <taxon>Tracheophyta</taxon>
        <taxon>Spermatophyta</taxon>
        <taxon>Magnoliopsida</taxon>
        <taxon>eudicotyledons</taxon>
        <taxon>Gunneridae</taxon>
        <taxon>Pentapetalae</taxon>
        <taxon>asterids</taxon>
        <taxon>Ericales</taxon>
        <taxon>Ericaceae</taxon>
        <taxon>Ericoideae</taxon>
        <taxon>Rhodoreae</taxon>
        <taxon>Rhododendron</taxon>
    </lineage>
</organism>
<dbReference type="EMBL" id="JACTNZ010000009">
    <property type="protein sequence ID" value="KAG5530949.1"/>
    <property type="molecule type" value="Genomic_DNA"/>
</dbReference>
<evidence type="ECO:0000313" key="3">
    <source>
        <dbReference type="Proteomes" id="UP000823749"/>
    </source>
</evidence>
<keyword evidence="3" id="KW-1185">Reference proteome</keyword>
<evidence type="ECO:0000256" key="1">
    <source>
        <dbReference type="SAM" id="MobiDB-lite"/>
    </source>
</evidence>
<gene>
    <name evidence="2" type="ORF">RHGRI_025780</name>
</gene>
<feature type="compositionally biased region" description="Basic and acidic residues" evidence="1">
    <location>
        <begin position="50"/>
        <end position="65"/>
    </location>
</feature>
<dbReference type="AlphaFoldDB" id="A0AAV6ITY7"/>